<evidence type="ECO:0000313" key="1">
    <source>
        <dbReference type="EMBL" id="UOQ69418.1"/>
    </source>
</evidence>
<name>A0ABY4GER2_9BACT</name>
<gene>
    <name evidence="1" type="ORF">MUN86_27430</name>
</gene>
<protein>
    <submittedName>
        <fullName evidence="1">Uncharacterized protein</fullName>
    </submittedName>
</protein>
<dbReference type="EMBL" id="CP095065">
    <property type="protein sequence ID" value="UOQ69418.1"/>
    <property type="molecule type" value="Genomic_DNA"/>
</dbReference>
<organism evidence="1 2">
    <name type="scientific">Hymenobacter volaticus</name>
    <dbReference type="NCBI Taxonomy" id="2932254"/>
    <lineage>
        <taxon>Bacteria</taxon>
        <taxon>Pseudomonadati</taxon>
        <taxon>Bacteroidota</taxon>
        <taxon>Cytophagia</taxon>
        <taxon>Cytophagales</taxon>
        <taxon>Hymenobacteraceae</taxon>
        <taxon>Hymenobacter</taxon>
    </lineage>
</organism>
<dbReference type="RefSeq" id="WP_245127172.1">
    <property type="nucleotide sequence ID" value="NZ_CP095065.1"/>
</dbReference>
<accession>A0ABY4GER2</accession>
<proteinExistence type="predicted"/>
<evidence type="ECO:0000313" key="2">
    <source>
        <dbReference type="Proteomes" id="UP000830401"/>
    </source>
</evidence>
<geneLocation type="plasmid" evidence="1 2">
    <name>unnamed4</name>
</geneLocation>
<keyword evidence="2" id="KW-1185">Reference proteome</keyword>
<keyword evidence="1" id="KW-0614">Plasmid</keyword>
<dbReference type="Proteomes" id="UP000830401">
    <property type="component" value="Plasmid unnamed4"/>
</dbReference>
<sequence>MLITTASLSAEQARRLAIYFAFQYPAQPFLTATPYQHLLLETFLRGQLSMDQVLVHLEAHEYERERQPTIALA</sequence>
<reference evidence="1" key="1">
    <citation type="submission" date="2022-04" db="EMBL/GenBank/DDBJ databases">
        <title>Hymenobacter sp. isolated from the air.</title>
        <authorList>
            <person name="Won M."/>
            <person name="Lee C.-M."/>
            <person name="Woen H.-Y."/>
            <person name="Kwon S.-W."/>
        </authorList>
    </citation>
    <scope>NUCLEOTIDE SEQUENCE</scope>
    <source>
        <strain evidence="1">5420S-77</strain>
        <plasmid evidence="1">unnamed4</plasmid>
    </source>
</reference>